<dbReference type="Pfam" id="PF14327">
    <property type="entry name" value="CSTF2_hinge"/>
    <property type="match status" value="1"/>
</dbReference>
<dbReference type="SUPFAM" id="SSF54928">
    <property type="entry name" value="RNA-binding domain, RBD"/>
    <property type="match status" value="1"/>
</dbReference>
<protein>
    <submittedName>
        <fullName evidence="5">9924_t:CDS:1</fullName>
    </submittedName>
</protein>
<dbReference type="Gene3D" id="1.10.20.70">
    <property type="entry name" value="Transcription termination and cleavage factor, C-terminal domain"/>
    <property type="match status" value="1"/>
</dbReference>
<dbReference type="Pfam" id="PF00076">
    <property type="entry name" value="RRM_1"/>
    <property type="match status" value="1"/>
</dbReference>
<keyword evidence="2" id="KW-0539">Nucleus</keyword>
<dbReference type="GO" id="GO:0031124">
    <property type="term" value="P:mRNA 3'-end processing"/>
    <property type="evidence" value="ECO:0007669"/>
    <property type="project" value="InterPro"/>
</dbReference>
<dbReference type="Gene3D" id="1.25.40.630">
    <property type="match status" value="1"/>
</dbReference>
<sequence>MSGPRGSNVVFVGNIPYELTEEQLTDVFKEVGPVLSFRLVFDRDTGRPRGYGFCEYHDSETAASAVRNLNNVEVGGRQLRVDYADAPYPTPPKQPQIVSPPTTITQQPISQTAIENLSQAEQNSMNQAQLLEILSTMKLYIQTHYEQARILLTQNPQLSYSLFQIMVQLNLIDPSILSSLLVQNAPQQQNQPTPVQSTSQVVGGVNFGLPNAPNSIPQPLQQTIQQSMGMPGMLSVMSNAGTPTSYVGNVNINDLQMTEANQKLLLQVLNLPQQQIDSLSPEQRNSLIALKQQLLLQTRQT</sequence>
<dbReference type="Pfam" id="PF14304">
    <property type="entry name" value="CSTF_C"/>
    <property type="match status" value="1"/>
</dbReference>
<dbReference type="GO" id="GO:0005847">
    <property type="term" value="C:mRNA cleavage and polyadenylation specificity factor complex"/>
    <property type="evidence" value="ECO:0007669"/>
    <property type="project" value="TreeGrafter"/>
</dbReference>
<name>A0A9W4WR00_9GLOM</name>
<feature type="domain" description="RRM" evidence="4">
    <location>
        <begin position="8"/>
        <end position="86"/>
    </location>
</feature>
<dbReference type="AlphaFoldDB" id="A0A9W4WR00"/>
<reference evidence="5" key="1">
    <citation type="submission" date="2022-08" db="EMBL/GenBank/DDBJ databases">
        <authorList>
            <person name="Kallberg Y."/>
            <person name="Tangrot J."/>
            <person name="Rosling A."/>
        </authorList>
    </citation>
    <scope>NUCLEOTIDE SEQUENCE</scope>
    <source>
        <strain evidence="5">Wild A</strain>
    </source>
</reference>
<dbReference type="InterPro" id="IPR035979">
    <property type="entry name" value="RBD_domain_sf"/>
</dbReference>
<dbReference type="EMBL" id="CAMKVN010002220">
    <property type="protein sequence ID" value="CAI2180141.1"/>
    <property type="molecule type" value="Genomic_DNA"/>
</dbReference>
<evidence type="ECO:0000259" key="4">
    <source>
        <dbReference type="PROSITE" id="PS50102"/>
    </source>
</evidence>
<proteinExistence type="predicted"/>
<evidence type="ECO:0000256" key="1">
    <source>
        <dbReference type="ARBA" id="ARBA00004123"/>
    </source>
</evidence>
<evidence type="ECO:0000256" key="2">
    <source>
        <dbReference type="ARBA" id="ARBA00023242"/>
    </source>
</evidence>
<keyword evidence="3" id="KW-0694">RNA-binding</keyword>
<evidence type="ECO:0000313" key="5">
    <source>
        <dbReference type="EMBL" id="CAI2180141.1"/>
    </source>
</evidence>
<keyword evidence="6" id="KW-1185">Reference proteome</keyword>
<dbReference type="InterPro" id="IPR025742">
    <property type="entry name" value="CSTF2_hinge"/>
</dbReference>
<dbReference type="InterPro" id="IPR026896">
    <property type="entry name" value="CSTF_C"/>
</dbReference>
<dbReference type="Gene3D" id="3.30.70.330">
    <property type="match status" value="1"/>
</dbReference>
<dbReference type="GO" id="GO:0003729">
    <property type="term" value="F:mRNA binding"/>
    <property type="evidence" value="ECO:0007669"/>
    <property type="project" value="TreeGrafter"/>
</dbReference>
<evidence type="ECO:0000256" key="3">
    <source>
        <dbReference type="PROSITE-ProRule" id="PRU00176"/>
    </source>
</evidence>
<organism evidence="5 6">
    <name type="scientific">Funneliformis geosporum</name>
    <dbReference type="NCBI Taxonomy" id="1117311"/>
    <lineage>
        <taxon>Eukaryota</taxon>
        <taxon>Fungi</taxon>
        <taxon>Fungi incertae sedis</taxon>
        <taxon>Mucoromycota</taxon>
        <taxon>Glomeromycotina</taxon>
        <taxon>Glomeromycetes</taxon>
        <taxon>Glomerales</taxon>
        <taxon>Glomeraceae</taxon>
        <taxon>Funneliformis</taxon>
    </lineage>
</organism>
<comment type="subcellular location">
    <subcellularLocation>
        <location evidence="1">Nucleus</location>
    </subcellularLocation>
</comment>
<dbReference type="InterPro" id="IPR000504">
    <property type="entry name" value="RRM_dom"/>
</dbReference>
<dbReference type="InterPro" id="IPR038192">
    <property type="entry name" value="CSTF_C_sf"/>
</dbReference>
<dbReference type="PANTHER" id="PTHR45735:SF2">
    <property type="entry name" value="CLEAVAGE STIMULATION FACTOR SUBUNIT 2"/>
    <property type="match status" value="1"/>
</dbReference>
<comment type="caution">
    <text evidence="5">The sequence shown here is derived from an EMBL/GenBank/DDBJ whole genome shotgun (WGS) entry which is preliminary data.</text>
</comment>
<dbReference type="OrthoDB" id="272703at2759"/>
<dbReference type="PANTHER" id="PTHR45735">
    <property type="entry name" value="CLEAVAGE STIMULATION FACTOR SUBUNIT 2"/>
    <property type="match status" value="1"/>
</dbReference>
<gene>
    <name evidence="5" type="ORF">FWILDA_LOCUS9438</name>
</gene>
<dbReference type="Proteomes" id="UP001153678">
    <property type="component" value="Unassembled WGS sequence"/>
</dbReference>
<evidence type="ECO:0000313" key="6">
    <source>
        <dbReference type="Proteomes" id="UP001153678"/>
    </source>
</evidence>
<accession>A0A9W4WR00</accession>
<dbReference type="CDD" id="cd12398">
    <property type="entry name" value="RRM_CSTF2_RNA15_like"/>
    <property type="match status" value="1"/>
</dbReference>
<dbReference type="PROSITE" id="PS50102">
    <property type="entry name" value="RRM"/>
    <property type="match status" value="1"/>
</dbReference>
<dbReference type="InterPro" id="IPR012677">
    <property type="entry name" value="Nucleotide-bd_a/b_plait_sf"/>
</dbReference>
<dbReference type="SMART" id="SM00360">
    <property type="entry name" value="RRM"/>
    <property type="match status" value="1"/>
</dbReference>